<dbReference type="NCBIfam" id="TIGR02898">
    <property type="entry name" value="spore_YhcN_YlaJ"/>
    <property type="match status" value="1"/>
</dbReference>
<accession>A0ABN8AEK0</accession>
<organism evidence="1 2">
    <name type="scientific">Sutcliffiella rhizosphaerae</name>
    <dbReference type="NCBI Taxonomy" id="2880967"/>
    <lineage>
        <taxon>Bacteria</taxon>
        <taxon>Bacillati</taxon>
        <taxon>Bacillota</taxon>
        <taxon>Bacilli</taxon>
        <taxon>Bacillales</taxon>
        <taxon>Bacillaceae</taxon>
        <taxon>Sutcliffiella</taxon>
    </lineage>
</organism>
<dbReference type="EMBL" id="CAKJTJ010000066">
    <property type="protein sequence ID" value="CAG9623700.1"/>
    <property type="molecule type" value="Genomic_DNA"/>
</dbReference>
<name>A0ABN8AEK0_9BACI</name>
<protein>
    <submittedName>
        <fullName evidence="1">Spore germination lipoprotein YhcN</fullName>
    </submittedName>
</protein>
<evidence type="ECO:0000313" key="1">
    <source>
        <dbReference type="EMBL" id="CAG9623700.1"/>
    </source>
</evidence>
<keyword evidence="1" id="KW-0449">Lipoprotein</keyword>
<dbReference type="Proteomes" id="UP000789833">
    <property type="component" value="Unassembled WGS sequence"/>
</dbReference>
<sequence>MKGKGILVTGLALSIFATGCGNVNEYGAERGVNHQRDAFNVNYENKVRHEPGFRNNNKVTPRRVNDTRAERLQVNDSRAERLQVSDEIADKVSELKEVKNSHVMLTDKTAYVAAVLEGNKNHELSNEIKEKISKQVRKADPSVKNVHVSVNPEFVNRMEGYTTHVREGHPISGIFDEFTETVRRIFPTNR</sequence>
<dbReference type="Pfam" id="PF09580">
    <property type="entry name" value="Spore_YhcN_YlaJ"/>
    <property type="match status" value="1"/>
</dbReference>
<comment type="caution">
    <text evidence="1">The sequence shown here is derived from an EMBL/GenBank/DDBJ whole genome shotgun (WGS) entry which is preliminary data.</text>
</comment>
<proteinExistence type="predicted"/>
<gene>
    <name evidence="1" type="primary">yhcN_2</name>
    <name evidence="1" type="ORF">BACCIP111883_04532</name>
</gene>
<keyword evidence="2" id="KW-1185">Reference proteome</keyword>
<evidence type="ECO:0000313" key="2">
    <source>
        <dbReference type="Proteomes" id="UP000789833"/>
    </source>
</evidence>
<dbReference type="PROSITE" id="PS51257">
    <property type="entry name" value="PROKAR_LIPOPROTEIN"/>
    <property type="match status" value="1"/>
</dbReference>
<dbReference type="InterPro" id="IPR014247">
    <property type="entry name" value="Spore_lipoprot_YhcN/YlaJ"/>
</dbReference>
<reference evidence="1 2" key="1">
    <citation type="submission" date="2021-10" db="EMBL/GenBank/DDBJ databases">
        <authorList>
            <person name="Criscuolo A."/>
        </authorList>
    </citation>
    <scope>NUCLEOTIDE SEQUENCE [LARGE SCALE GENOMIC DNA]</scope>
    <source>
        <strain evidence="2">CIP 111883</strain>
    </source>
</reference>
<dbReference type="RefSeq" id="WP_230505377.1">
    <property type="nucleotide sequence ID" value="NZ_CAKJTJ010000066.1"/>
</dbReference>
<dbReference type="InterPro" id="IPR019076">
    <property type="entry name" value="Spore_lipoprot_YhcN/YlaJ-like"/>
</dbReference>